<dbReference type="NCBIfam" id="TIGR00797">
    <property type="entry name" value="matE"/>
    <property type="match status" value="1"/>
</dbReference>
<accession>A0A8J8T418</accession>
<dbReference type="GO" id="GO:0016020">
    <property type="term" value="C:membrane"/>
    <property type="evidence" value="ECO:0007669"/>
    <property type="project" value="InterPro"/>
</dbReference>
<sequence length="567" mass="64837">MIKAKDSRPSILLHKCLQSQSAGQATFQNPYSQIITMLNRMNQRNLCFWHMNSLLQVELRFKVKRMCGREDQHEIKAKGCYRHARNNLTKGKEQLDWVRLQWVEELLISSINRYILSLLLGRKDESRSLLAALGLGTLMISVGLFSIVYTFNNSLLTLVSQSFGQKDQKLSATYLNRQIYLIIILYIPQSFLLYRYTETVFLNLGIDPAIASQGALYVRICLYGHLFLNISNCYQKYLSAQREVKMQMLANLVSLFSHTFLIYILVINRGMGIEGVALATSINYFLRFIILQVFIYFSRFNEHLIGMCRRRSRKHLLAQMRLGLKSVVMGIWQHWSYQMYSVIAIGLTHADVIAAQYICINIVSIFHVIPIALSMAFSVFIGNMIGSKRVADAKAYVKLGIITGLLWGVACGTIMIIFKQQMISFFSSSMEIVTIVEKAYGILVFYVFAEPLSKVITGIITGLGKQGQASIFTLIGYWVVGIPISITFILYHGDSALFGIWLGASVSIVFIFIFQYFIIQGTDYNEIVKEAELRRLRDQPTFSTLGNETLTDLRKQKDDLNQYQRLY</sequence>
<dbReference type="AlphaFoldDB" id="A0A8J8T418"/>
<protein>
    <submittedName>
        <fullName evidence="3">Uncharacterized protein</fullName>
    </submittedName>
</protein>
<feature type="transmembrane region" description="Helical" evidence="2">
    <location>
        <begin position="129"/>
        <end position="151"/>
    </location>
</feature>
<comment type="caution">
    <text evidence="3">The sequence shown here is derived from an EMBL/GenBank/DDBJ whole genome shotgun (WGS) entry which is preliminary data.</text>
</comment>
<feature type="transmembrane region" description="Helical" evidence="2">
    <location>
        <begin position="355"/>
        <end position="383"/>
    </location>
</feature>
<gene>
    <name evidence="3" type="ORF">FGO68_gene5312</name>
</gene>
<feature type="transmembrane region" description="Helical" evidence="2">
    <location>
        <begin position="179"/>
        <end position="196"/>
    </location>
</feature>
<organism evidence="3 4">
    <name type="scientific">Halteria grandinella</name>
    <dbReference type="NCBI Taxonomy" id="5974"/>
    <lineage>
        <taxon>Eukaryota</taxon>
        <taxon>Sar</taxon>
        <taxon>Alveolata</taxon>
        <taxon>Ciliophora</taxon>
        <taxon>Intramacronucleata</taxon>
        <taxon>Spirotrichea</taxon>
        <taxon>Stichotrichia</taxon>
        <taxon>Sporadotrichida</taxon>
        <taxon>Halteriidae</taxon>
        <taxon>Halteria</taxon>
    </lineage>
</organism>
<feature type="transmembrane region" description="Helical" evidence="2">
    <location>
        <begin position="248"/>
        <end position="266"/>
    </location>
</feature>
<dbReference type="PANTHER" id="PTHR11206">
    <property type="entry name" value="MULTIDRUG RESISTANCE PROTEIN"/>
    <property type="match status" value="1"/>
</dbReference>
<proteinExistence type="inferred from homology"/>
<dbReference type="Proteomes" id="UP000785679">
    <property type="component" value="Unassembled WGS sequence"/>
</dbReference>
<keyword evidence="2" id="KW-0472">Membrane</keyword>
<dbReference type="InterPro" id="IPR002528">
    <property type="entry name" value="MATE_fam"/>
</dbReference>
<feature type="transmembrane region" description="Helical" evidence="2">
    <location>
        <begin position="278"/>
        <end position="297"/>
    </location>
</feature>
<keyword evidence="2" id="KW-1133">Transmembrane helix</keyword>
<dbReference type="GO" id="GO:0015297">
    <property type="term" value="F:antiporter activity"/>
    <property type="evidence" value="ECO:0007669"/>
    <property type="project" value="InterPro"/>
</dbReference>
<evidence type="ECO:0000256" key="2">
    <source>
        <dbReference type="SAM" id="Phobius"/>
    </source>
</evidence>
<dbReference type="GO" id="GO:0042910">
    <property type="term" value="F:xenobiotic transmembrane transporter activity"/>
    <property type="evidence" value="ECO:0007669"/>
    <property type="project" value="InterPro"/>
</dbReference>
<feature type="transmembrane region" description="Helical" evidence="2">
    <location>
        <begin position="318"/>
        <end position="335"/>
    </location>
</feature>
<dbReference type="OrthoDB" id="293554at2759"/>
<evidence type="ECO:0000313" key="3">
    <source>
        <dbReference type="EMBL" id="TNV80766.1"/>
    </source>
</evidence>
<feature type="transmembrane region" description="Helical" evidence="2">
    <location>
        <begin position="430"/>
        <end position="449"/>
    </location>
</feature>
<feature type="transmembrane region" description="Helical" evidence="2">
    <location>
        <begin position="469"/>
        <end position="491"/>
    </location>
</feature>
<feature type="transmembrane region" description="Helical" evidence="2">
    <location>
        <begin position="497"/>
        <end position="519"/>
    </location>
</feature>
<comment type="similarity">
    <text evidence="1">Belongs to the multi antimicrobial extrusion (MATE) (TC 2.A.66.1) family.</text>
</comment>
<keyword evidence="2" id="KW-0812">Transmembrane</keyword>
<keyword evidence="4" id="KW-1185">Reference proteome</keyword>
<reference evidence="3" key="1">
    <citation type="submission" date="2019-06" db="EMBL/GenBank/DDBJ databases">
        <authorList>
            <person name="Zheng W."/>
        </authorList>
    </citation>
    <scope>NUCLEOTIDE SEQUENCE</scope>
    <source>
        <strain evidence="3">QDHG01</strain>
    </source>
</reference>
<feature type="transmembrane region" description="Helical" evidence="2">
    <location>
        <begin position="395"/>
        <end position="418"/>
    </location>
</feature>
<name>A0A8J8T418_HALGN</name>
<evidence type="ECO:0000256" key="1">
    <source>
        <dbReference type="ARBA" id="ARBA00010199"/>
    </source>
</evidence>
<evidence type="ECO:0000313" key="4">
    <source>
        <dbReference type="Proteomes" id="UP000785679"/>
    </source>
</evidence>
<dbReference type="Pfam" id="PF01554">
    <property type="entry name" value="MatE"/>
    <property type="match status" value="2"/>
</dbReference>
<dbReference type="EMBL" id="RRYP01007063">
    <property type="protein sequence ID" value="TNV80766.1"/>
    <property type="molecule type" value="Genomic_DNA"/>
</dbReference>